<gene>
    <name evidence="2" type="ORF">D9753_01830</name>
</gene>
<dbReference type="SUPFAM" id="SSF50346">
    <property type="entry name" value="PRC-barrel domain"/>
    <property type="match status" value="2"/>
</dbReference>
<evidence type="ECO:0000259" key="1">
    <source>
        <dbReference type="Pfam" id="PF05239"/>
    </source>
</evidence>
<keyword evidence="3" id="KW-1185">Reference proteome</keyword>
<proteinExistence type="predicted"/>
<organism evidence="2 3">
    <name type="scientific">Streptomyces dangxiongensis</name>
    <dbReference type="NCBI Taxonomy" id="1442032"/>
    <lineage>
        <taxon>Bacteria</taxon>
        <taxon>Bacillati</taxon>
        <taxon>Actinomycetota</taxon>
        <taxon>Actinomycetes</taxon>
        <taxon>Kitasatosporales</taxon>
        <taxon>Streptomycetaceae</taxon>
        <taxon>Streptomyces</taxon>
    </lineage>
</organism>
<dbReference type="AlphaFoldDB" id="A0A3G2J6T2"/>
<dbReference type="InterPro" id="IPR011033">
    <property type="entry name" value="PRC_barrel-like_sf"/>
</dbReference>
<dbReference type="OrthoDB" id="4198549at2"/>
<evidence type="ECO:0000313" key="2">
    <source>
        <dbReference type="EMBL" id="AYN37904.1"/>
    </source>
</evidence>
<dbReference type="KEGG" id="sdd:D9753_01830"/>
<dbReference type="Proteomes" id="UP000268329">
    <property type="component" value="Chromosome"/>
</dbReference>
<accession>A0A3G2J6T2</accession>
<dbReference type="Pfam" id="PF05239">
    <property type="entry name" value="PRC"/>
    <property type="match status" value="1"/>
</dbReference>
<dbReference type="RefSeq" id="WP_121785413.1">
    <property type="nucleotide sequence ID" value="NZ_CP033073.1"/>
</dbReference>
<dbReference type="InterPro" id="IPR027275">
    <property type="entry name" value="PRC-brl_dom"/>
</dbReference>
<dbReference type="EMBL" id="CP033073">
    <property type="protein sequence ID" value="AYN37904.1"/>
    <property type="molecule type" value="Genomic_DNA"/>
</dbReference>
<feature type="domain" description="PRC-barrel" evidence="1">
    <location>
        <begin position="8"/>
        <end position="68"/>
    </location>
</feature>
<name>A0A3G2J6T2_9ACTN</name>
<sequence>MTLFTQAKGLSVVTAEEAVTLGTVSGLTIDARTRSVACLRLSGASKGSEVIDWRAVEAVGRDAVIVRSRVTAQSGPDDAPEHREAVGSRVLTEHGTEHGTVRDVAFDPVTGEILTLYTALGDIPGERLIGLGSHAVVVHADRV</sequence>
<dbReference type="Gene3D" id="2.30.30.240">
    <property type="entry name" value="PRC-barrel domain"/>
    <property type="match status" value="2"/>
</dbReference>
<reference evidence="2 3" key="1">
    <citation type="submission" date="2018-10" db="EMBL/GenBank/DDBJ databases">
        <title>The genome of Streptomyces dangxiongensis Z022.</title>
        <authorList>
            <person name="Zhang B."/>
        </authorList>
    </citation>
    <scope>NUCLEOTIDE SEQUENCE [LARGE SCALE GENOMIC DNA]</scope>
    <source>
        <strain evidence="2 3">Z022</strain>
    </source>
</reference>
<protein>
    <recommendedName>
        <fullName evidence="1">PRC-barrel domain-containing protein</fullName>
    </recommendedName>
</protein>
<evidence type="ECO:0000313" key="3">
    <source>
        <dbReference type="Proteomes" id="UP000268329"/>
    </source>
</evidence>